<dbReference type="InterPro" id="IPR050596">
    <property type="entry name" value="AspAT/PAT-like"/>
</dbReference>
<dbReference type="GO" id="GO:0006520">
    <property type="term" value="P:amino acid metabolic process"/>
    <property type="evidence" value="ECO:0007669"/>
    <property type="project" value="InterPro"/>
</dbReference>
<evidence type="ECO:0000256" key="3">
    <source>
        <dbReference type="ARBA" id="ARBA00022576"/>
    </source>
</evidence>
<comment type="cofactor">
    <cofactor evidence="1 6">
        <name>pyridoxal 5'-phosphate</name>
        <dbReference type="ChEBI" id="CHEBI:597326"/>
    </cofactor>
</comment>
<dbReference type="InterPro" id="IPR015424">
    <property type="entry name" value="PyrdxlP-dep_Trfase"/>
</dbReference>
<keyword evidence="4 6" id="KW-0808">Transferase</keyword>
<dbReference type="PRINTS" id="PR00753">
    <property type="entry name" value="ACCSYNTHASE"/>
</dbReference>
<dbReference type="STRING" id="78346.BRUM_1683"/>
<evidence type="ECO:0000256" key="5">
    <source>
        <dbReference type="ARBA" id="ARBA00022898"/>
    </source>
</evidence>
<dbReference type="CDD" id="cd00609">
    <property type="entry name" value="AAT_like"/>
    <property type="match status" value="1"/>
</dbReference>
<comment type="similarity">
    <text evidence="2 6">Belongs to the class-I pyridoxal-phosphate-dependent aminotransferase family.</text>
</comment>
<name>A0A087CU19_BIFRU</name>
<dbReference type="Proteomes" id="UP000029078">
    <property type="component" value="Unassembled WGS sequence"/>
</dbReference>
<reference evidence="9 10" key="1">
    <citation type="submission" date="2014-03" db="EMBL/GenBank/DDBJ databases">
        <title>Genomics of Bifidobacteria.</title>
        <authorList>
            <person name="Ventura M."/>
            <person name="Milani C."/>
            <person name="Lugli G.A."/>
        </authorList>
    </citation>
    <scope>NUCLEOTIDE SEQUENCE [LARGE SCALE GENOMIC DNA]</scope>
    <source>
        <strain evidence="9 10">LMG 21811</strain>
    </source>
</reference>
<dbReference type="Gene3D" id="3.40.640.10">
    <property type="entry name" value="Type I PLP-dependent aspartate aminotransferase-like (Major domain)"/>
    <property type="match status" value="1"/>
</dbReference>
<evidence type="ECO:0000259" key="8">
    <source>
        <dbReference type="Pfam" id="PF00155"/>
    </source>
</evidence>
<dbReference type="InterPro" id="IPR015422">
    <property type="entry name" value="PyrdxlP-dep_Trfase_small"/>
</dbReference>
<dbReference type="Pfam" id="PF00155">
    <property type="entry name" value="Aminotran_1_2"/>
    <property type="match status" value="1"/>
</dbReference>
<evidence type="ECO:0000256" key="1">
    <source>
        <dbReference type="ARBA" id="ARBA00001933"/>
    </source>
</evidence>
<proteinExistence type="inferred from homology"/>
<feature type="domain" description="Aminotransferase class I/classII large" evidence="8">
    <location>
        <begin position="46"/>
        <end position="400"/>
    </location>
</feature>
<dbReference type="EMBL" id="JGZL01000013">
    <property type="protein sequence ID" value="KFI86769.1"/>
    <property type="molecule type" value="Genomic_DNA"/>
</dbReference>
<dbReference type="AlphaFoldDB" id="A0A087CU19"/>
<dbReference type="InterPro" id="IPR015421">
    <property type="entry name" value="PyrdxlP-dep_Trfase_major"/>
</dbReference>
<dbReference type="PANTHER" id="PTHR46383">
    <property type="entry name" value="ASPARTATE AMINOTRANSFERASE"/>
    <property type="match status" value="1"/>
</dbReference>
<evidence type="ECO:0000313" key="9">
    <source>
        <dbReference type="EMBL" id="KFI86769.1"/>
    </source>
</evidence>
<evidence type="ECO:0000313" key="10">
    <source>
        <dbReference type="Proteomes" id="UP000029078"/>
    </source>
</evidence>
<dbReference type="EC" id="2.6.1.-" evidence="6"/>
<keyword evidence="5" id="KW-0663">Pyridoxal phosphate</keyword>
<comment type="caution">
    <text evidence="9">The sequence shown here is derived from an EMBL/GenBank/DDBJ whole genome shotgun (WGS) entry which is preliminary data.</text>
</comment>
<accession>A0A087CU19</accession>
<keyword evidence="10" id="KW-1185">Reference proteome</keyword>
<dbReference type="GO" id="GO:0030170">
    <property type="term" value="F:pyridoxal phosphate binding"/>
    <property type="evidence" value="ECO:0007669"/>
    <property type="project" value="InterPro"/>
</dbReference>
<sequence length="407" mass="43712">MTIISPTTEAIPQTPSHPSMPISSTVKAVPRSGIRDVFDRALAADDVISLCVGEPGHTAAPHIVEAAVQAARDGKTKYSNINGVPAFREAAADYTRRVKHLDYDPRTEIQAIDGGTIGLFLAISTVVAPGDEVIVPSPYFTSYTASVIMCGGKPVPVALKPEHGMHLNAADIEAAVTDRTRAIIINSPGNPSGAVTTADELAHIARICVEHHIWAISDEVYHSIVYNAAPGEAAPSIAAAPGMKERTIIVDSLSKTYAMTGWRIGYLLAPPQVIEQTGKSAENLHSSVNSLSQYAGIAAMTGPQEMVEQMRQEYLDKRQIVIDELAGSPVLRLVEPEGAFYAFVDVRGTGLDSDDFSRRLLDEQRVAVVPGEAFGEEGQGFVRLSYAGDADELREGLRRLRTFAEQI</sequence>
<evidence type="ECO:0000256" key="7">
    <source>
        <dbReference type="SAM" id="MobiDB-lite"/>
    </source>
</evidence>
<dbReference type="PROSITE" id="PS00105">
    <property type="entry name" value="AA_TRANSFER_CLASS_1"/>
    <property type="match status" value="1"/>
</dbReference>
<dbReference type="eggNOG" id="COG0436">
    <property type="taxonomic scope" value="Bacteria"/>
</dbReference>
<dbReference type="Gene3D" id="3.90.1150.10">
    <property type="entry name" value="Aspartate Aminotransferase, domain 1"/>
    <property type="match status" value="1"/>
</dbReference>
<evidence type="ECO:0000256" key="4">
    <source>
        <dbReference type="ARBA" id="ARBA00022679"/>
    </source>
</evidence>
<dbReference type="FunFam" id="3.40.640.10:FF:000033">
    <property type="entry name" value="Aspartate aminotransferase"/>
    <property type="match status" value="1"/>
</dbReference>
<gene>
    <name evidence="9" type="ORF">BRUM_1683</name>
</gene>
<dbReference type="InterPro" id="IPR004838">
    <property type="entry name" value="NHTrfase_class1_PyrdxlP-BS"/>
</dbReference>
<feature type="region of interest" description="Disordered" evidence="7">
    <location>
        <begin position="1"/>
        <end position="24"/>
    </location>
</feature>
<dbReference type="GO" id="GO:0008483">
    <property type="term" value="F:transaminase activity"/>
    <property type="evidence" value="ECO:0007669"/>
    <property type="project" value="UniProtKB-KW"/>
</dbReference>
<evidence type="ECO:0000256" key="2">
    <source>
        <dbReference type="ARBA" id="ARBA00007441"/>
    </source>
</evidence>
<dbReference type="SUPFAM" id="SSF53383">
    <property type="entry name" value="PLP-dependent transferases"/>
    <property type="match status" value="1"/>
</dbReference>
<organism evidence="9 10">
    <name type="scientific">Bifidobacterium ruminantium</name>
    <dbReference type="NCBI Taxonomy" id="78346"/>
    <lineage>
        <taxon>Bacteria</taxon>
        <taxon>Bacillati</taxon>
        <taxon>Actinomycetota</taxon>
        <taxon>Actinomycetes</taxon>
        <taxon>Bifidobacteriales</taxon>
        <taxon>Bifidobacteriaceae</taxon>
        <taxon>Bifidobacterium</taxon>
    </lineage>
</organism>
<dbReference type="InterPro" id="IPR004839">
    <property type="entry name" value="Aminotransferase_I/II_large"/>
</dbReference>
<keyword evidence="3 6" id="KW-0032">Aminotransferase</keyword>
<protein>
    <recommendedName>
        <fullName evidence="6">Aminotransferase</fullName>
        <ecNumber evidence="6">2.6.1.-</ecNumber>
    </recommendedName>
</protein>
<evidence type="ECO:0000256" key="6">
    <source>
        <dbReference type="RuleBase" id="RU000481"/>
    </source>
</evidence>